<organism evidence="1 2">
    <name type="scientific">Streptomyces albospinus</name>
    <dbReference type="NCBI Taxonomy" id="285515"/>
    <lineage>
        <taxon>Bacteria</taxon>
        <taxon>Bacillati</taxon>
        <taxon>Actinomycetota</taxon>
        <taxon>Actinomycetes</taxon>
        <taxon>Kitasatosporales</taxon>
        <taxon>Streptomycetaceae</taxon>
        <taxon>Streptomyces</taxon>
    </lineage>
</organism>
<reference evidence="2" key="1">
    <citation type="journal article" date="2019" name="Int. J. Syst. Evol. Microbiol.">
        <title>The Global Catalogue of Microorganisms (GCM) 10K type strain sequencing project: providing services to taxonomists for standard genome sequencing and annotation.</title>
        <authorList>
            <consortium name="The Broad Institute Genomics Platform"/>
            <consortium name="The Broad Institute Genome Sequencing Center for Infectious Disease"/>
            <person name="Wu L."/>
            <person name="Ma J."/>
        </authorList>
    </citation>
    <scope>NUCLEOTIDE SEQUENCE [LARGE SCALE GENOMIC DNA]</scope>
    <source>
        <strain evidence="2">JCM 3399</strain>
    </source>
</reference>
<sequence length="80" mass="7922">MPDTAKDAASAPCAITAASAPTASTAGSATTAVFFQEVRPSGALPVDVLTASSPGQRSNARGKCFMEPLRTTGPQVGKAA</sequence>
<evidence type="ECO:0000313" key="2">
    <source>
        <dbReference type="Proteomes" id="UP000654471"/>
    </source>
</evidence>
<accession>A0ABQ2UTE1</accession>
<proteinExistence type="predicted"/>
<name>A0ABQ2UTE1_9ACTN</name>
<protein>
    <submittedName>
        <fullName evidence="1">Uncharacterized protein</fullName>
    </submittedName>
</protein>
<dbReference type="Proteomes" id="UP000654471">
    <property type="component" value="Unassembled WGS sequence"/>
</dbReference>
<keyword evidence="2" id="KW-1185">Reference proteome</keyword>
<dbReference type="EMBL" id="BMRP01000003">
    <property type="protein sequence ID" value="GGU49216.1"/>
    <property type="molecule type" value="Genomic_DNA"/>
</dbReference>
<evidence type="ECO:0000313" key="1">
    <source>
        <dbReference type="EMBL" id="GGU49216.1"/>
    </source>
</evidence>
<gene>
    <name evidence="1" type="ORF">GCM10010211_11650</name>
</gene>
<comment type="caution">
    <text evidence="1">The sequence shown here is derived from an EMBL/GenBank/DDBJ whole genome shotgun (WGS) entry which is preliminary data.</text>
</comment>